<name>A0ABU1JRQ1_9PROT</name>
<evidence type="ECO:0000256" key="1">
    <source>
        <dbReference type="ARBA" id="ARBA00007569"/>
    </source>
</evidence>
<dbReference type="InterPro" id="IPR037232">
    <property type="entry name" value="NADH_quin_OxRdtase_su_C/D-like"/>
</dbReference>
<comment type="similarity">
    <text evidence="1 3">Belongs to the complex I 30 kDa subunit family.</text>
</comment>
<keyword evidence="3" id="KW-0874">Quinone</keyword>
<dbReference type="Pfam" id="PF00329">
    <property type="entry name" value="Complex1_30kDa"/>
    <property type="match status" value="1"/>
</dbReference>
<dbReference type="Proteomes" id="UP001262410">
    <property type="component" value="Unassembled WGS sequence"/>
</dbReference>
<dbReference type="InterPro" id="IPR010218">
    <property type="entry name" value="NADH_DH_suC"/>
</dbReference>
<feature type="domain" description="NADH:ubiquinone oxidoreductase 30kDa subunit" evidence="5">
    <location>
        <begin position="35"/>
        <end position="156"/>
    </location>
</feature>
<evidence type="ECO:0000313" key="6">
    <source>
        <dbReference type="EMBL" id="MDR6291298.1"/>
    </source>
</evidence>
<keyword evidence="2 3" id="KW-0813">Transport</keyword>
<comment type="subcellular location">
    <subcellularLocation>
        <location evidence="3">Cell membrane</location>
        <topology evidence="3">Peripheral membrane protein</topology>
        <orientation evidence="3">Cytoplasmic side</orientation>
    </subcellularLocation>
</comment>
<keyword evidence="3" id="KW-0472">Membrane</keyword>
<dbReference type="NCBIfam" id="NF004733">
    <property type="entry name" value="PRK06074.1-5"/>
    <property type="match status" value="1"/>
</dbReference>
<evidence type="ECO:0000256" key="4">
    <source>
        <dbReference type="SAM" id="MobiDB-lite"/>
    </source>
</evidence>
<accession>A0ABU1JRQ1</accession>
<keyword evidence="3" id="KW-0830">Ubiquinone</keyword>
<proteinExistence type="inferred from homology"/>
<keyword evidence="3" id="KW-0520">NAD</keyword>
<comment type="caution">
    <text evidence="6">The sequence shown here is derived from an EMBL/GenBank/DDBJ whole genome shotgun (WGS) entry which is preliminary data.</text>
</comment>
<organism evidence="6 7">
    <name type="scientific">Inquilinus ginsengisoli</name>
    <dbReference type="NCBI Taxonomy" id="363840"/>
    <lineage>
        <taxon>Bacteria</taxon>
        <taxon>Pseudomonadati</taxon>
        <taxon>Pseudomonadota</taxon>
        <taxon>Alphaproteobacteria</taxon>
        <taxon>Rhodospirillales</taxon>
        <taxon>Rhodospirillaceae</taxon>
        <taxon>Inquilinus</taxon>
    </lineage>
</organism>
<dbReference type="Gene3D" id="3.30.460.80">
    <property type="entry name" value="NADH:ubiquinone oxidoreductase, 30kDa subunit"/>
    <property type="match status" value="1"/>
</dbReference>
<dbReference type="EMBL" id="JAVDPW010000006">
    <property type="protein sequence ID" value="MDR6291298.1"/>
    <property type="molecule type" value="Genomic_DNA"/>
</dbReference>
<comment type="function">
    <text evidence="3">NDH-1 shuttles electrons from NADH, via FMN and iron-sulfur (Fe-S) centers, to quinones in the respiratory chain. The immediate electron acceptor for the enzyme in this species is believed to be ubiquinone. Couples the redox reaction to proton translocation (for every two electrons transferred, four hydrogen ions are translocated across the cytoplasmic membrane), and thus conserves the redox energy in a proton gradient.</text>
</comment>
<protein>
    <recommendedName>
        <fullName evidence="3">NADH-quinone oxidoreductase subunit C</fullName>
        <ecNumber evidence="3">7.1.1.-</ecNumber>
    </recommendedName>
    <alternativeName>
        <fullName evidence="3">NADH dehydrogenase I subunit C</fullName>
    </alternativeName>
    <alternativeName>
        <fullName evidence="3">NDH-1 subunit C</fullName>
    </alternativeName>
</protein>
<feature type="region of interest" description="Disordered" evidence="4">
    <location>
        <begin position="193"/>
        <end position="213"/>
    </location>
</feature>
<evidence type="ECO:0000256" key="3">
    <source>
        <dbReference type="HAMAP-Rule" id="MF_01357"/>
    </source>
</evidence>
<keyword evidence="3" id="KW-1278">Translocase</keyword>
<comment type="subunit">
    <text evidence="3">NDH-1 is composed of 14 different subunits. Subunits NuoB, C, D, E, F, and G constitute the peripheral sector of the complex.</text>
</comment>
<dbReference type="NCBIfam" id="TIGR01961">
    <property type="entry name" value="NuoC_fam"/>
    <property type="match status" value="1"/>
</dbReference>
<keyword evidence="7" id="KW-1185">Reference proteome</keyword>
<evidence type="ECO:0000259" key="5">
    <source>
        <dbReference type="Pfam" id="PF00329"/>
    </source>
</evidence>
<keyword evidence="3" id="KW-1003">Cell membrane</keyword>
<dbReference type="HAMAP" id="MF_01357">
    <property type="entry name" value="NDH1_NuoC"/>
    <property type="match status" value="1"/>
</dbReference>
<evidence type="ECO:0000313" key="7">
    <source>
        <dbReference type="Proteomes" id="UP001262410"/>
    </source>
</evidence>
<reference evidence="6 7" key="1">
    <citation type="submission" date="2023-07" db="EMBL/GenBank/DDBJ databases">
        <title>Sorghum-associated microbial communities from plants grown in Nebraska, USA.</title>
        <authorList>
            <person name="Schachtman D."/>
        </authorList>
    </citation>
    <scope>NUCLEOTIDE SEQUENCE [LARGE SCALE GENOMIC DNA]</scope>
    <source>
        <strain evidence="6 7">584</strain>
    </source>
</reference>
<dbReference type="NCBIfam" id="NF004730">
    <property type="entry name" value="PRK06074.1-1"/>
    <property type="match status" value="1"/>
</dbReference>
<gene>
    <name evidence="3" type="primary">nuoC</name>
    <name evidence="6" type="ORF">E9232_003824</name>
</gene>
<dbReference type="PANTHER" id="PTHR10884:SF14">
    <property type="entry name" value="NADH DEHYDROGENASE [UBIQUINONE] IRON-SULFUR PROTEIN 3, MITOCHONDRIAL"/>
    <property type="match status" value="1"/>
</dbReference>
<comment type="catalytic activity">
    <reaction evidence="3">
        <text>a quinone + NADH + 5 H(+)(in) = a quinol + NAD(+) + 4 H(+)(out)</text>
        <dbReference type="Rhea" id="RHEA:57888"/>
        <dbReference type="ChEBI" id="CHEBI:15378"/>
        <dbReference type="ChEBI" id="CHEBI:24646"/>
        <dbReference type="ChEBI" id="CHEBI:57540"/>
        <dbReference type="ChEBI" id="CHEBI:57945"/>
        <dbReference type="ChEBI" id="CHEBI:132124"/>
    </reaction>
</comment>
<dbReference type="SUPFAM" id="SSF143243">
    <property type="entry name" value="Nqo5-like"/>
    <property type="match status" value="1"/>
</dbReference>
<sequence length="213" mass="24203">MASIQELTDLGTALAAALGEDVLGHEVSPTVELTLTVKRESILRVLTHLRDAPETRFEQLIDLCGADFPSRPERFDVVYHLLSLSHNRRIRLKVATDEDTPVDSAAQIYPAATWFEREAWDLYGIFFADNPDLRRILTDYGFEGHPLRKDFPLTGYVEVRYDSEQKRVVYEPVKLTQDFRSFDFLSPWEGMTRPGPAPVLPGDEKVALNEPKA</sequence>
<dbReference type="EC" id="7.1.1.-" evidence="3"/>
<evidence type="ECO:0000256" key="2">
    <source>
        <dbReference type="ARBA" id="ARBA00022448"/>
    </source>
</evidence>
<dbReference type="PANTHER" id="PTHR10884">
    <property type="entry name" value="NADH DEHYDROGENASE UBIQUINONE IRON-SULFUR PROTEIN 3"/>
    <property type="match status" value="1"/>
</dbReference>
<dbReference type="RefSeq" id="WP_309796365.1">
    <property type="nucleotide sequence ID" value="NZ_JAVDPW010000006.1"/>
</dbReference>
<dbReference type="InterPro" id="IPR001268">
    <property type="entry name" value="NADH_UbQ_OxRdtase_30kDa_su"/>
</dbReference>
<feature type="compositionally biased region" description="Basic and acidic residues" evidence="4">
    <location>
        <begin position="202"/>
        <end position="213"/>
    </location>
</feature>